<accession>Q7YZ83</accession>
<feature type="transmembrane region" description="Helical" evidence="2">
    <location>
        <begin position="6"/>
        <end position="27"/>
    </location>
</feature>
<reference evidence="5" key="3">
    <citation type="submission" date="2014-05" db="EMBL/GenBank/DDBJ databases">
        <authorList>
            <person name="Aslett M.A."/>
            <person name="De Silva N."/>
        </authorList>
    </citation>
    <scope>NUCLEOTIDE SEQUENCE</scope>
    <source>
        <strain evidence="5">AS</strain>
    </source>
</reference>
<dbReference type="EMBL" id="LK022885">
    <property type="protein sequence ID" value="VTZ68201.1"/>
    <property type="molecule type" value="Genomic_DNA"/>
</dbReference>
<reference evidence="5 6" key="2">
    <citation type="journal article" date="2014" name="BMC Biol.">
        <title>A comprehensive evaluation of rodent malaria parasite genomes and gene expression.</title>
        <authorList>
            <person name="Otto T.D."/>
            <person name="Bohme U."/>
            <person name="Jackson A.P."/>
            <person name="Hunt M."/>
            <person name="Franke-Fayard B."/>
            <person name="Hoeijmakers W.A."/>
            <person name="Religa A.A."/>
            <person name="Robertson L."/>
            <person name="Sanders M."/>
            <person name="Ogun S.A."/>
            <person name="Cunningham D."/>
            <person name="Erhart A."/>
            <person name="Billker O."/>
            <person name="Khan S.M."/>
            <person name="Stunnenberg H.G."/>
            <person name="Langhorne J."/>
            <person name="Holder A.A."/>
            <person name="Waters A.P."/>
            <person name="Newbold C.I."/>
            <person name="Pain A."/>
            <person name="Berriman M."/>
            <person name="Janse C.J."/>
        </authorList>
    </citation>
    <scope>NUCLEOTIDE SEQUENCE [LARGE SCALE GENOMIC DNA]</scope>
    <source>
        <strain evidence="5 6">AS</strain>
    </source>
</reference>
<evidence type="ECO:0000313" key="5">
    <source>
        <dbReference type="EMBL" id="VTZ68201.1"/>
    </source>
</evidence>
<dbReference type="NCBIfam" id="TIGR01597">
    <property type="entry name" value="PYST-B"/>
    <property type="match status" value="1"/>
</dbReference>
<name>Q7YZ83_PLACU</name>
<evidence type="ECO:0000313" key="7">
    <source>
        <dbReference type="Proteomes" id="UP000195489"/>
    </source>
</evidence>
<keyword evidence="6" id="KW-1185">Reference proteome</keyword>
<dbReference type="Proteomes" id="UP000071118">
    <property type="component" value="Chromosome 8"/>
</dbReference>
<dbReference type="InterPro" id="IPR006484">
    <property type="entry name" value="PYST_B"/>
</dbReference>
<reference evidence="5" key="4">
    <citation type="submission" date="2019-05" db="EMBL/GenBank/DDBJ databases">
        <authorList>
            <consortium name="Pathogen Informatics"/>
        </authorList>
    </citation>
    <scope>NUCLEOTIDE SEQUENCE</scope>
    <source>
        <strain evidence="5">AS</strain>
        <strain evidence="4 7">CB</strain>
    </source>
</reference>
<evidence type="ECO:0000256" key="1">
    <source>
        <dbReference type="SAM" id="Coils"/>
    </source>
</evidence>
<dbReference type="EMBL" id="AY149028">
    <property type="protein sequence ID" value="AAO06133.1"/>
    <property type="molecule type" value="Genomic_DNA"/>
</dbReference>
<keyword evidence="2" id="KW-1133">Transmembrane helix</keyword>
<feature type="coiled-coil region" evidence="1">
    <location>
        <begin position="107"/>
        <end position="181"/>
    </location>
</feature>
<dbReference type="VEuPathDB" id="PlasmoDB:PCHAS_0800031"/>
<protein>
    <submittedName>
        <fullName evidence="3">PC10106c</fullName>
    </submittedName>
</protein>
<keyword evidence="2" id="KW-0472">Membrane</keyword>
<proteinExistence type="predicted"/>
<dbReference type="OrthoDB" id="372621at2759"/>
<sequence length="284" mass="34079">MGVNILNFVFFSIICFFGYGKNELYFINERNIYLERNIIYFRNNRILTDADKQFDLNNFYQSTSSLANQFNDYNDDDDKITNLRNIINSHIRKHKENNTLPNLNNVDKKTKKLIYELQKELEETKKELDNIRNDELAIQLIHDKKIIKKYKSISVSKRENLKQLENEGNFLETEDDDFEDDDFEDDDFEDDDFEDDDFEDDDFEDDYFEADYNEVISSKSYEKYVINRKLKKSKKRLIIKIMLMIIYFLGVIASGALDFLVLIVPCVPFIFCNWRKINKYRSKL</sequence>
<reference evidence="3" key="1">
    <citation type="journal article" date="2003" name="Mol. Microbiol.">
        <title>Ten families of variant genes encoded in subtelomeric regions of multiple chromosomes of Plasmodium chabaudi, a malaria species that undergoes antigenic variation in the laboratory mouse.</title>
        <authorList>
            <person name="Fischer K."/>
            <person name="Chavchich M."/>
            <person name="Huestis R."/>
            <person name="Wilson D.W."/>
            <person name="Kemp D.J."/>
            <person name="Saul A."/>
        </authorList>
    </citation>
    <scope>NUCLEOTIDE SEQUENCE</scope>
    <source>
        <strain evidence="3">AS</strain>
    </source>
</reference>
<dbReference type="Pfam" id="PF09592">
    <property type="entry name" value="DUF2031"/>
    <property type="match status" value="1"/>
</dbReference>
<organism evidence="3">
    <name type="scientific">Plasmodium chabaudi chabaudi</name>
    <dbReference type="NCBI Taxonomy" id="31271"/>
    <lineage>
        <taxon>Eukaryota</taxon>
        <taxon>Sar</taxon>
        <taxon>Alveolata</taxon>
        <taxon>Apicomplexa</taxon>
        <taxon>Aconoidasida</taxon>
        <taxon>Haemosporida</taxon>
        <taxon>Plasmodiidae</taxon>
        <taxon>Plasmodium</taxon>
        <taxon>Plasmodium (Vinckeia)</taxon>
    </lineage>
</organism>
<feature type="transmembrane region" description="Helical" evidence="2">
    <location>
        <begin position="237"/>
        <end position="253"/>
    </location>
</feature>
<evidence type="ECO:0000313" key="3">
    <source>
        <dbReference type="EMBL" id="AAO06133.1"/>
    </source>
</evidence>
<dbReference type="AlphaFoldDB" id="Q7YZ83"/>
<evidence type="ECO:0000256" key="2">
    <source>
        <dbReference type="SAM" id="Phobius"/>
    </source>
</evidence>
<evidence type="ECO:0000313" key="6">
    <source>
        <dbReference type="Proteomes" id="UP000071118"/>
    </source>
</evidence>
<keyword evidence="1" id="KW-0175">Coiled coil</keyword>
<gene>
    <name evidence="3" type="ORF">PC10106c</name>
    <name evidence="5" type="ORF">PCHAS_0800031</name>
    <name evidence="4" type="ORF">PCHCB_000521000</name>
</gene>
<keyword evidence="2" id="KW-0812">Transmembrane</keyword>
<dbReference type="EMBL" id="FMIM01000282">
    <property type="protein sequence ID" value="SCL88766.1"/>
    <property type="molecule type" value="Genomic_DNA"/>
</dbReference>
<evidence type="ECO:0000313" key="4">
    <source>
        <dbReference type="EMBL" id="SCL88766.1"/>
    </source>
</evidence>
<dbReference type="Proteomes" id="UP000195489">
    <property type="component" value="Unassembled WGS sequence"/>
</dbReference>